<dbReference type="Pfam" id="PF13086">
    <property type="entry name" value="AAA_11"/>
    <property type="match status" value="2"/>
</dbReference>
<comment type="caution">
    <text evidence="3">The sequence shown here is derived from an EMBL/GenBank/DDBJ whole genome shotgun (WGS) entry which is preliminary data.</text>
</comment>
<dbReference type="Proteomes" id="UP000663801">
    <property type="component" value="Unassembled WGS sequence"/>
</dbReference>
<feature type="coiled-coil region" evidence="1">
    <location>
        <begin position="327"/>
        <end position="412"/>
    </location>
</feature>
<dbReference type="EMBL" id="JAERWL010000012">
    <property type="protein sequence ID" value="MBM9477734.1"/>
    <property type="molecule type" value="Genomic_DNA"/>
</dbReference>
<keyword evidence="1" id="KW-0175">Coiled coil</keyword>
<protein>
    <recommendedName>
        <fullName evidence="2">DNA2/NAM7 helicase helicase domain-containing protein</fullName>
    </recommendedName>
</protein>
<evidence type="ECO:0000259" key="2">
    <source>
        <dbReference type="Pfam" id="PF13086"/>
    </source>
</evidence>
<organism evidence="3 4">
    <name type="scientific">Nakamurella flavida</name>
    <dbReference type="NCBI Taxonomy" id="363630"/>
    <lineage>
        <taxon>Bacteria</taxon>
        <taxon>Bacillati</taxon>
        <taxon>Actinomycetota</taxon>
        <taxon>Actinomycetes</taxon>
        <taxon>Nakamurellales</taxon>
        <taxon>Nakamurellaceae</taxon>
        <taxon>Nakamurella</taxon>
    </lineage>
</organism>
<name>A0A939C680_9ACTN</name>
<evidence type="ECO:0000313" key="3">
    <source>
        <dbReference type="EMBL" id="MBM9477734.1"/>
    </source>
</evidence>
<dbReference type="AlphaFoldDB" id="A0A939C680"/>
<dbReference type="GO" id="GO:0004386">
    <property type="term" value="F:helicase activity"/>
    <property type="evidence" value="ECO:0007669"/>
    <property type="project" value="InterPro"/>
</dbReference>
<dbReference type="InterPro" id="IPR041677">
    <property type="entry name" value="DNA2/NAM7_AAA_11"/>
</dbReference>
<dbReference type="InterPro" id="IPR027417">
    <property type="entry name" value="P-loop_NTPase"/>
</dbReference>
<evidence type="ECO:0000313" key="4">
    <source>
        <dbReference type="Proteomes" id="UP000663801"/>
    </source>
</evidence>
<sequence>MSERVTPRPDAPAGRPLTWLEIRAEAVLGLRAAISERAQVSRIRPVVPEAQDMPDRSLLHLTPRHTPPGGWDTRAFVLMDASGDADAAAGGTDPDWPVTPPRRVPLELKYASTGDHLVLEVTPEVRAELPGADLVWVGYAQDEQLDRQRRMLTQLESAHRGARVADLWSARGLDRTVDPGHLDAAQARALAATLTGGGWLVWGEPGERRTETVVEAVHRALAAGKTVLVTAPVPGPVDAVLIDLSLAGPAQRRPGVAVRVPDVDADPEAAQGVAHPDIAGHRWLSLDRAAAVRVRRDDRLRELDDEARANHAHTDREAMDRIRAALAQEDVERLDQAQAAVHAAEQTSLLTAGRDRLLQRTEQIAAQLAAVSRRREQAREQAAGHEDAVASVQDAERQAEQWAQVLARAEATVADLAAHRDELAAVHAELHDALTNRPPWLPWQIRRLEENEAAAADELATATAAWQEAATRLTAQRSGAQDAQDAVRTRRADELARAAARASSQELALEHARWAEQERDVARGLADVERQLESFLAQTRVMPHAHQIVEDAQRRGVLDLLKDRERFEQRVHHLDRLLRELDRRRIRLDDEYEAAWRRVATEAPVVGCTMSTLTDPMLAQRRFDLVVVDEAGAAEFAATVHAGSRADDGLVLLGHRAGPPEGWTGEGPWVHVDAFTVLGVTDDDSARAHSRCVALD</sequence>
<accession>A0A939C680</accession>
<reference evidence="3" key="1">
    <citation type="submission" date="2021-01" db="EMBL/GenBank/DDBJ databases">
        <title>KCTC 19127 draft genome.</title>
        <authorList>
            <person name="An D."/>
        </authorList>
    </citation>
    <scope>NUCLEOTIDE SEQUENCE</scope>
    <source>
        <strain evidence="3">KCTC 19127</strain>
    </source>
</reference>
<dbReference type="Gene3D" id="3.40.50.300">
    <property type="entry name" value="P-loop containing nucleotide triphosphate hydrolases"/>
    <property type="match status" value="2"/>
</dbReference>
<gene>
    <name evidence="3" type="ORF">JL107_14880</name>
</gene>
<feature type="domain" description="DNA2/NAM7 helicase helicase" evidence="2">
    <location>
        <begin position="181"/>
        <end position="389"/>
    </location>
</feature>
<keyword evidence="4" id="KW-1185">Reference proteome</keyword>
<feature type="domain" description="DNA2/NAM7 helicase helicase" evidence="2">
    <location>
        <begin position="464"/>
        <end position="654"/>
    </location>
</feature>
<evidence type="ECO:0000256" key="1">
    <source>
        <dbReference type="SAM" id="Coils"/>
    </source>
</evidence>
<proteinExistence type="predicted"/>